<dbReference type="EMBL" id="CM007891">
    <property type="protein sequence ID" value="OTG34834.1"/>
    <property type="molecule type" value="Genomic_DNA"/>
</dbReference>
<sequence length="156" mass="17707">MSDNLPFELQEEIMKRLPVRSLIQFRSVSKSWKSLISSSRFVVDYSGQQQHLFVMHEDDSDDFNQQCVSIVDDHTFPHQRVSVTIPPLVKNLKDPSIVGGSHGLLCLYDFDLDAKEMEMAVLWNPSIRKAVAVVLPNMPDNKIYRTVLGFGGLLSD</sequence>
<dbReference type="PANTHER" id="PTHR31672">
    <property type="entry name" value="BNACNNG10540D PROTEIN"/>
    <property type="match status" value="1"/>
</dbReference>
<dbReference type="GO" id="GO:0004842">
    <property type="term" value="F:ubiquitin-protein transferase activity"/>
    <property type="evidence" value="ECO:0000318"/>
    <property type="project" value="GO_Central"/>
</dbReference>
<proteinExistence type="predicted"/>
<evidence type="ECO:0000313" key="3">
    <source>
        <dbReference type="Proteomes" id="UP000215914"/>
    </source>
</evidence>
<protein>
    <submittedName>
        <fullName evidence="2">Putative F-box domain-containing protein</fullName>
    </submittedName>
</protein>
<gene>
    <name evidence="2" type="ORF">HannXRQ_Chr02g0050181</name>
</gene>
<organism evidence="2 3">
    <name type="scientific">Helianthus annuus</name>
    <name type="common">Common sunflower</name>
    <dbReference type="NCBI Taxonomy" id="4232"/>
    <lineage>
        <taxon>Eukaryota</taxon>
        <taxon>Viridiplantae</taxon>
        <taxon>Streptophyta</taxon>
        <taxon>Embryophyta</taxon>
        <taxon>Tracheophyta</taxon>
        <taxon>Spermatophyta</taxon>
        <taxon>Magnoliopsida</taxon>
        <taxon>eudicotyledons</taxon>
        <taxon>Gunneridae</taxon>
        <taxon>Pentapetalae</taxon>
        <taxon>asterids</taxon>
        <taxon>campanulids</taxon>
        <taxon>Asterales</taxon>
        <taxon>Asteraceae</taxon>
        <taxon>Asteroideae</taxon>
        <taxon>Heliantheae alliance</taxon>
        <taxon>Heliantheae</taxon>
        <taxon>Helianthus</taxon>
    </lineage>
</organism>
<dbReference type="GO" id="GO:0031146">
    <property type="term" value="P:SCF-dependent proteasomal ubiquitin-dependent protein catabolic process"/>
    <property type="evidence" value="ECO:0000318"/>
    <property type="project" value="GO_Central"/>
</dbReference>
<dbReference type="Pfam" id="PF00646">
    <property type="entry name" value="F-box"/>
    <property type="match status" value="1"/>
</dbReference>
<feature type="domain" description="F-box" evidence="1">
    <location>
        <begin position="1"/>
        <end position="45"/>
    </location>
</feature>
<dbReference type="InterPro" id="IPR050796">
    <property type="entry name" value="SCF_F-box_component"/>
</dbReference>
<dbReference type="PANTHER" id="PTHR31672:SF10">
    <property type="entry name" value="F-BOX DOMAIN-CONTAINING PROTEIN"/>
    <property type="match status" value="1"/>
</dbReference>
<keyword evidence="3" id="KW-1185">Reference proteome</keyword>
<dbReference type="Gene3D" id="1.20.1280.50">
    <property type="match status" value="1"/>
</dbReference>
<dbReference type="PROSITE" id="PS50181">
    <property type="entry name" value="FBOX"/>
    <property type="match status" value="1"/>
</dbReference>
<dbReference type="Proteomes" id="UP000215914">
    <property type="component" value="Chromosome 2"/>
</dbReference>
<accession>A0A251VHC4</accession>
<dbReference type="SUPFAM" id="SSF81383">
    <property type="entry name" value="F-box domain"/>
    <property type="match status" value="1"/>
</dbReference>
<dbReference type="AlphaFoldDB" id="A0A251VHC4"/>
<dbReference type="CDD" id="cd22157">
    <property type="entry name" value="F-box_AtFBW1-like"/>
    <property type="match status" value="1"/>
</dbReference>
<evidence type="ECO:0000313" key="2">
    <source>
        <dbReference type="EMBL" id="OTG34834.1"/>
    </source>
</evidence>
<dbReference type="InParanoid" id="A0A251VHC4"/>
<dbReference type="InterPro" id="IPR001810">
    <property type="entry name" value="F-box_dom"/>
</dbReference>
<name>A0A251VHC4_HELAN</name>
<dbReference type="InterPro" id="IPR036047">
    <property type="entry name" value="F-box-like_dom_sf"/>
</dbReference>
<evidence type="ECO:0000259" key="1">
    <source>
        <dbReference type="PROSITE" id="PS50181"/>
    </source>
</evidence>
<dbReference type="SMART" id="SM00256">
    <property type="entry name" value="FBOX"/>
    <property type="match status" value="1"/>
</dbReference>
<reference evidence="3" key="1">
    <citation type="journal article" date="2017" name="Nature">
        <title>The sunflower genome provides insights into oil metabolism, flowering and Asterid evolution.</title>
        <authorList>
            <person name="Badouin H."/>
            <person name="Gouzy J."/>
            <person name="Grassa C.J."/>
            <person name="Murat F."/>
            <person name="Staton S.E."/>
            <person name="Cottret L."/>
            <person name="Lelandais-Briere C."/>
            <person name="Owens G.L."/>
            <person name="Carrere S."/>
            <person name="Mayjonade B."/>
            <person name="Legrand L."/>
            <person name="Gill N."/>
            <person name="Kane N.C."/>
            <person name="Bowers J.E."/>
            <person name="Hubner S."/>
            <person name="Bellec A."/>
            <person name="Berard A."/>
            <person name="Berges H."/>
            <person name="Blanchet N."/>
            <person name="Boniface M.C."/>
            <person name="Brunel D."/>
            <person name="Catrice O."/>
            <person name="Chaidir N."/>
            <person name="Claudel C."/>
            <person name="Donnadieu C."/>
            <person name="Faraut T."/>
            <person name="Fievet G."/>
            <person name="Helmstetter N."/>
            <person name="King M."/>
            <person name="Knapp S.J."/>
            <person name="Lai Z."/>
            <person name="Le Paslier M.C."/>
            <person name="Lippi Y."/>
            <person name="Lorenzon L."/>
            <person name="Mandel J.R."/>
            <person name="Marage G."/>
            <person name="Marchand G."/>
            <person name="Marquand E."/>
            <person name="Bret-Mestries E."/>
            <person name="Morien E."/>
            <person name="Nambeesan S."/>
            <person name="Nguyen T."/>
            <person name="Pegot-Espagnet P."/>
            <person name="Pouilly N."/>
            <person name="Raftis F."/>
            <person name="Sallet E."/>
            <person name="Schiex T."/>
            <person name="Thomas J."/>
            <person name="Vandecasteele C."/>
            <person name="Vares D."/>
            <person name="Vear F."/>
            <person name="Vautrin S."/>
            <person name="Crespi M."/>
            <person name="Mangin B."/>
            <person name="Burke J.M."/>
            <person name="Salse J."/>
            <person name="Munos S."/>
            <person name="Vincourt P."/>
            <person name="Rieseberg L.H."/>
            <person name="Langlade N.B."/>
        </authorList>
    </citation>
    <scope>NUCLEOTIDE SEQUENCE [LARGE SCALE GENOMIC DNA]</scope>
    <source>
        <strain evidence="3">cv. SF193</strain>
    </source>
</reference>